<organism evidence="2 3">
    <name type="scientific">Stylonychia lemnae</name>
    <name type="common">Ciliate</name>
    <dbReference type="NCBI Taxonomy" id="5949"/>
    <lineage>
        <taxon>Eukaryota</taxon>
        <taxon>Sar</taxon>
        <taxon>Alveolata</taxon>
        <taxon>Ciliophora</taxon>
        <taxon>Intramacronucleata</taxon>
        <taxon>Spirotrichea</taxon>
        <taxon>Stichotrichia</taxon>
        <taxon>Sporadotrichida</taxon>
        <taxon>Oxytrichidae</taxon>
        <taxon>Stylonychinae</taxon>
        <taxon>Stylonychia</taxon>
    </lineage>
</organism>
<evidence type="ECO:0000313" key="2">
    <source>
        <dbReference type="EMBL" id="CDW77832.1"/>
    </source>
</evidence>
<feature type="compositionally biased region" description="Basic and acidic residues" evidence="1">
    <location>
        <begin position="405"/>
        <end position="419"/>
    </location>
</feature>
<feature type="region of interest" description="Disordered" evidence="1">
    <location>
        <begin position="432"/>
        <end position="451"/>
    </location>
</feature>
<dbReference type="AlphaFoldDB" id="A0A078A8D4"/>
<feature type="region of interest" description="Disordered" evidence="1">
    <location>
        <begin position="878"/>
        <end position="926"/>
    </location>
</feature>
<name>A0A078A8D4_STYLE</name>
<feature type="compositionally biased region" description="Polar residues" evidence="1">
    <location>
        <begin position="982"/>
        <end position="1010"/>
    </location>
</feature>
<accession>A0A078A8D4</accession>
<feature type="compositionally biased region" description="Polar residues" evidence="1">
    <location>
        <begin position="907"/>
        <end position="926"/>
    </location>
</feature>
<evidence type="ECO:0000313" key="3">
    <source>
        <dbReference type="Proteomes" id="UP000039865"/>
    </source>
</evidence>
<feature type="compositionally biased region" description="Basic and acidic residues" evidence="1">
    <location>
        <begin position="1"/>
        <end position="11"/>
    </location>
</feature>
<feature type="region of interest" description="Disordered" evidence="1">
    <location>
        <begin position="982"/>
        <end position="1023"/>
    </location>
</feature>
<feature type="compositionally biased region" description="Basic and acidic residues" evidence="1">
    <location>
        <begin position="238"/>
        <end position="247"/>
    </location>
</feature>
<dbReference type="InParanoid" id="A0A078A8D4"/>
<protein>
    <submittedName>
        <fullName evidence="2">Uncharacterized protein</fullName>
    </submittedName>
</protein>
<sequence>MSDSKINHVDQEGSQLIEESDDSPDGSPNKKPYESQNQSRQTPSNQEIFGDNYNTDDQQSQHTSPQFNNSQSKSYRIIEPEQTQNSNNKSRSNITDSQSKQQNANNTFEIREVPRTPLPKQDNSDDQSYEEDHEDVEQDNSKSSVERQLQNDDDTITIFDPHPELWIYYELVKEVFGLNERKRRRLRKLGLDEENNTQPIQDEDLMMEDNLQDQLEIDGRAASPRYDQNGSYSQDQEEQIKTEREDISGTNQLINSHPNSESLVNYQNNSKEYQRIDSQKQKSVQIQEIDSNNSSKKPNMKVQNQLKQFDSLRQSLQSRDGNSNTKPARQNSTSSPPISSSRKDRSKKLMLNSKEFDNEVSQYSPDKHQYSNSSPQTSSFVKQSSLKQSSIGSLPNTMQWSNQMEKTKQRAENRLKAADKTNAQRSQTYRNSLNQQIKPQMTCQSRLSQQSSRIRIGGGIQQRKQAQSAQIQPSPQVQLANNQTPHQIPQMNATHEISQLRSSVEDVSQLQGNTQSQQMTEEQFQQHQNMIRREKLKNYMIQQRFIQSPYAAHLNFKTFENFFDVEICGGEEKGGKTTYKLKKINPQKKNYQQQMLMWMLQNQHINPQMVMNAEMLLNQDPQMLKIGEENTNLDGVQDKDNPVGEDMILAEGFLQRSNNQQDRQFFRGSGFPGMMRNYSQPTLSGQGTLQRASKTAENNGKCNNYQFLNSLVRRNINGMSTDIQHLGMSSSQGFLPPSFQNSRQITSGSSERILRQKQDQYMKMGKQYFSNNVQSTGSIPSQMTSYQSTGNLHRNFRIHQQQSQLSNKGGSNMLYNEQNKLDNENQQYNYTIDLASLNQQQIRQTKTRSASQGVSKDGVNHNFINNNINININHNFTPSSNQESGARPITQQASHQGDPNKIIINTGGASSMNPIKQSQMRNGLQSTKSQNFIQTQQRLRMQGSAQNPPGFNFQAPPPLYASTVSSGNNRNMMNNNFMNAQQSSQPQLNYGYASNNTLQTQPQPSQSKRPMTQGGMLHQRSAK</sequence>
<feature type="region of interest" description="Disordered" evidence="1">
    <location>
        <begin position="220"/>
        <end position="302"/>
    </location>
</feature>
<keyword evidence="3" id="KW-1185">Reference proteome</keyword>
<feature type="compositionally biased region" description="Polar residues" evidence="1">
    <location>
        <begin position="878"/>
        <end position="897"/>
    </location>
</feature>
<feature type="region of interest" description="Disordered" evidence="1">
    <location>
        <begin position="316"/>
        <end position="346"/>
    </location>
</feature>
<feature type="region of interest" description="Disordered" evidence="1">
    <location>
        <begin position="358"/>
        <end position="427"/>
    </location>
</feature>
<feature type="compositionally biased region" description="Polar residues" evidence="1">
    <location>
        <begin position="937"/>
        <end position="949"/>
    </location>
</feature>
<gene>
    <name evidence="2" type="primary">Contig3697.g3945</name>
    <name evidence="2" type="ORF">STYLEM_6798</name>
</gene>
<feature type="compositionally biased region" description="Polar residues" evidence="1">
    <location>
        <begin position="281"/>
        <end position="302"/>
    </location>
</feature>
<feature type="compositionally biased region" description="Polar residues" evidence="1">
    <location>
        <begin position="81"/>
        <end position="108"/>
    </location>
</feature>
<feature type="region of interest" description="Disordered" evidence="1">
    <location>
        <begin position="937"/>
        <end position="956"/>
    </location>
</feature>
<feature type="compositionally biased region" description="Polar residues" evidence="1">
    <location>
        <begin position="248"/>
        <end position="271"/>
    </location>
</feature>
<feature type="region of interest" description="Disordered" evidence="1">
    <location>
        <begin position="457"/>
        <end position="477"/>
    </location>
</feature>
<evidence type="ECO:0000256" key="1">
    <source>
        <dbReference type="SAM" id="MobiDB-lite"/>
    </source>
</evidence>
<dbReference type="EMBL" id="CCKQ01006515">
    <property type="protein sequence ID" value="CDW77832.1"/>
    <property type="molecule type" value="Genomic_DNA"/>
</dbReference>
<feature type="compositionally biased region" description="Polar residues" evidence="1">
    <location>
        <begin position="432"/>
        <end position="443"/>
    </location>
</feature>
<dbReference type="Proteomes" id="UP000039865">
    <property type="component" value="Unassembled WGS sequence"/>
</dbReference>
<feature type="compositionally biased region" description="Polar residues" evidence="1">
    <location>
        <begin position="359"/>
        <end position="404"/>
    </location>
</feature>
<reference evidence="2 3" key="1">
    <citation type="submission" date="2014-06" db="EMBL/GenBank/DDBJ databases">
        <authorList>
            <person name="Swart Estienne"/>
        </authorList>
    </citation>
    <scope>NUCLEOTIDE SEQUENCE [LARGE SCALE GENOMIC DNA]</scope>
    <source>
        <strain evidence="2 3">130c</strain>
    </source>
</reference>
<feature type="compositionally biased region" description="Polar residues" evidence="1">
    <location>
        <begin position="316"/>
        <end position="331"/>
    </location>
</feature>
<feature type="compositionally biased region" description="Acidic residues" evidence="1">
    <location>
        <begin position="124"/>
        <end position="138"/>
    </location>
</feature>
<feature type="region of interest" description="Disordered" evidence="1">
    <location>
        <begin position="1"/>
        <end position="157"/>
    </location>
</feature>
<feature type="compositionally biased region" description="Polar residues" evidence="1">
    <location>
        <begin position="34"/>
        <end position="74"/>
    </location>
</feature>
<proteinExistence type="predicted"/>